<dbReference type="Gene3D" id="2.30.110.50">
    <property type="match status" value="1"/>
</dbReference>
<name>A0ABW9KFE4_9BACT</name>
<accession>A0ABW9KFE4</accession>
<dbReference type="SUPFAM" id="SSF69255">
    <property type="entry name" value="gp5 N-terminal domain-like"/>
    <property type="match status" value="1"/>
</dbReference>
<keyword evidence="4" id="KW-1185">Reference proteome</keyword>
<dbReference type="SUPFAM" id="SSF69279">
    <property type="entry name" value="Phage tail proteins"/>
    <property type="match status" value="1"/>
</dbReference>
<organism evidence="3 4">
    <name type="scientific">Terriglobus aquaticus</name>
    <dbReference type="NCBI Taxonomy" id="940139"/>
    <lineage>
        <taxon>Bacteria</taxon>
        <taxon>Pseudomonadati</taxon>
        <taxon>Acidobacteriota</taxon>
        <taxon>Terriglobia</taxon>
        <taxon>Terriglobales</taxon>
        <taxon>Acidobacteriaceae</taxon>
        <taxon>Terriglobus</taxon>
    </lineage>
</organism>
<dbReference type="Gene3D" id="3.55.50.10">
    <property type="entry name" value="Baseplate protein-like domains"/>
    <property type="match status" value="1"/>
</dbReference>
<dbReference type="Gene3D" id="2.40.50.230">
    <property type="entry name" value="Gp5 N-terminal domain"/>
    <property type="match status" value="1"/>
</dbReference>
<dbReference type="Gene3D" id="4.10.220.110">
    <property type="match status" value="1"/>
</dbReference>
<feature type="compositionally biased region" description="Polar residues" evidence="1">
    <location>
        <begin position="277"/>
        <end position="290"/>
    </location>
</feature>
<dbReference type="InterPro" id="IPR006531">
    <property type="entry name" value="Gp5/Vgr_OB"/>
</dbReference>
<comment type="caution">
    <text evidence="3">The sequence shown here is derived from an EMBL/GenBank/DDBJ whole genome shotgun (WGS) entry which is preliminary data.</text>
</comment>
<sequence>MSLPQMQIGDGTLGTALLASVEVVQELNAHWWCTIVCRNTEDQRVPVESLLGQSVQVKTTDDQGVEHIHFAGTVHDVELEYEVWGSYTATLIAVSDSYAMDVTAHKQYYAQKSLSDVASTMAGRDGVAVSVNASDTKPLNYVQYGETDFSFLHRIADDHGAWMRPTQGGLEVFDSFQSGTTVQWREEGGLTTFRLRGQRVNPSFSGSHYDHHAMESNVFQSVNKAPAMYDGGAQLHSSVQSASQKLPSGFEPQRSRAMTLGDYNDQLQAESERSLGSAVTGSGTSQNQNLKAGDTITIGGSLDAKGTYGLTRVHHRWTPSGYSNSFSCTPWKQYRNAAAPVARAWYGVVPARVVDHNDPKKMGRLKVQFFWQEDGATHWARATSPHAGPDRGFMFMPEVGDEVAVIFEDGDPERPIILGSLWNGVHQQPRADFRGADVEDNAVKRLMTRSGNRIQMSDKVGFETVTLATPNHNVIKLTEKADSSGRSSIFIEARTGDIVLHAPQGRVHIEALYYSKDIGPA</sequence>
<protein>
    <submittedName>
        <fullName evidence="3">Type VI secretion system Vgr family protein</fullName>
    </submittedName>
</protein>
<evidence type="ECO:0000313" key="3">
    <source>
        <dbReference type="EMBL" id="MFN2974382.1"/>
    </source>
</evidence>
<gene>
    <name evidence="3" type="ORF">ACK2TP_01270</name>
</gene>
<dbReference type="Pfam" id="PF04717">
    <property type="entry name" value="Phage_base_V"/>
    <property type="match status" value="1"/>
</dbReference>
<feature type="region of interest" description="Disordered" evidence="1">
    <location>
        <begin position="269"/>
        <end position="292"/>
    </location>
</feature>
<dbReference type="EMBL" id="JBJYXY010000001">
    <property type="protein sequence ID" value="MFN2974382.1"/>
    <property type="molecule type" value="Genomic_DNA"/>
</dbReference>
<proteinExistence type="predicted"/>
<evidence type="ECO:0000256" key="1">
    <source>
        <dbReference type="SAM" id="MobiDB-lite"/>
    </source>
</evidence>
<dbReference type="InterPro" id="IPR037026">
    <property type="entry name" value="Vgr_OB-fold_dom_sf"/>
</dbReference>
<evidence type="ECO:0000313" key="4">
    <source>
        <dbReference type="Proteomes" id="UP001634747"/>
    </source>
</evidence>
<evidence type="ECO:0000259" key="2">
    <source>
        <dbReference type="Pfam" id="PF04717"/>
    </source>
</evidence>
<feature type="domain" description="Gp5/Type VI secretion system Vgr protein OB-fold" evidence="2">
    <location>
        <begin position="350"/>
        <end position="422"/>
    </location>
</feature>
<dbReference type="Proteomes" id="UP001634747">
    <property type="component" value="Unassembled WGS sequence"/>
</dbReference>
<dbReference type="RefSeq" id="WP_263414052.1">
    <property type="nucleotide sequence ID" value="NZ_BAABBH010000001.1"/>
</dbReference>
<dbReference type="Pfam" id="PF05954">
    <property type="entry name" value="Phage_GPD"/>
    <property type="match status" value="1"/>
</dbReference>
<reference evidence="3 4" key="1">
    <citation type="submission" date="2024-12" db="EMBL/GenBank/DDBJ databases">
        <authorList>
            <person name="Lee Y."/>
        </authorList>
    </citation>
    <scope>NUCLEOTIDE SEQUENCE [LARGE SCALE GENOMIC DNA]</scope>
    <source>
        <strain evidence="3 4">03SUJ4</strain>
    </source>
</reference>